<organism evidence="3 4">
    <name type="scientific">Bradyrhizobium rifense</name>
    <dbReference type="NCBI Taxonomy" id="515499"/>
    <lineage>
        <taxon>Bacteria</taxon>
        <taxon>Pseudomonadati</taxon>
        <taxon>Pseudomonadota</taxon>
        <taxon>Alphaproteobacteria</taxon>
        <taxon>Hyphomicrobiales</taxon>
        <taxon>Nitrobacteraceae</taxon>
        <taxon>Bradyrhizobium</taxon>
    </lineage>
</organism>
<reference evidence="3 4" key="1">
    <citation type="submission" date="2019-08" db="EMBL/GenBank/DDBJ databases">
        <title>Bradyrhizobium hipponensis sp. nov., a rhizobium isolated from a Lupinus angustifolius root nodule in Tunisia.</title>
        <authorList>
            <person name="Off K."/>
            <person name="Rejili M."/>
            <person name="Mars M."/>
            <person name="Brachmann A."/>
            <person name="Marin M."/>
        </authorList>
    </citation>
    <scope>NUCLEOTIDE SEQUENCE [LARGE SCALE GENOMIC DNA]</scope>
    <source>
        <strain evidence="3 4">CTAW71</strain>
    </source>
</reference>
<dbReference type="EMBL" id="VSSS01000021">
    <property type="protein sequence ID" value="TYL96166.1"/>
    <property type="molecule type" value="Genomic_DNA"/>
</dbReference>
<evidence type="ECO:0000313" key="3">
    <source>
        <dbReference type="EMBL" id="TYL96166.1"/>
    </source>
</evidence>
<feature type="signal peptide" evidence="2">
    <location>
        <begin position="1"/>
        <end position="18"/>
    </location>
</feature>
<name>A0A5D3KU59_9BRAD</name>
<proteinExistence type="predicted"/>
<accession>A0A5D3KU59</accession>
<feature type="chain" id="PRO_5022948011" evidence="2">
    <location>
        <begin position="19"/>
        <end position="85"/>
    </location>
</feature>
<feature type="compositionally biased region" description="Pro residues" evidence="1">
    <location>
        <begin position="75"/>
        <end position="85"/>
    </location>
</feature>
<comment type="caution">
    <text evidence="3">The sequence shown here is derived from an EMBL/GenBank/DDBJ whole genome shotgun (WGS) entry which is preliminary data.</text>
</comment>
<evidence type="ECO:0000256" key="2">
    <source>
        <dbReference type="SAM" id="SignalP"/>
    </source>
</evidence>
<dbReference type="AlphaFoldDB" id="A0A5D3KU59"/>
<feature type="region of interest" description="Disordered" evidence="1">
    <location>
        <begin position="64"/>
        <end position="85"/>
    </location>
</feature>
<gene>
    <name evidence="3" type="ORF">FXB40_12705</name>
</gene>
<dbReference type="RefSeq" id="WP_148772528.1">
    <property type="nucleotide sequence ID" value="NZ_VSSS01000021.1"/>
</dbReference>
<sequence>MKRLVGLIALLITTGAFAQTAPPKAAKKPPVQIKPQALMGCKLVGMVKGTKIWAGDCAAAADLRGSAPAAEPTAPAEPPEAPAKQ</sequence>
<keyword evidence="4" id="KW-1185">Reference proteome</keyword>
<evidence type="ECO:0000313" key="4">
    <source>
        <dbReference type="Proteomes" id="UP000324758"/>
    </source>
</evidence>
<protein>
    <submittedName>
        <fullName evidence="3">Uncharacterized protein</fullName>
    </submittedName>
</protein>
<evidence type="ECO:0000256" key="1">
    <source>
        <dbReference type="SAM" id="MobiDB-lite"/>
    </source>
</evidence>
<keyword evidence="2" id="KW-0732">Signal</keyword>
<dbReference type="Proteomes" id="UP000324758">
    <property type="component" value="Unassembled WGS sequence"/>
</dbReference>